<accession>A0ABN7SXR1</accession>
<evidence type="ECO:0000256" key="5">
    <source>
        <dbReference type="ARBA" id="ARBA00022833"/>
    </source>
</evidence>
<sequence>MPEKVSAAVNSSQEMYPEATESPRTSNLSATPTKSSPEKVKLSAPSALDDLCPTTSASPSPPASNTESPVELKDDSTLYHCPMMSCETKESFRGIEKHLEIDHPDLFVLYKRDLQEHDTHRILFPRNDPYDYHRHLAIYLTQYNHSVVRCPICEFHFASASEYEAHIPEQCAVFAKKTISPAMISYFKSQCSDNLREVEENEEKPECTFSCPIISCSEGFDSLGLLCWHMETSHPKKNAHFRRNIPCIQFIGPRCDDCGFAFPKPSEWSHPCDSLKQIAFDSQEEKEEAIADIHGDESTPHSLGNHLGIKEENDVAIRCDDCGENFFSEEDVYCHKWRDHCEVNPALSAAKMFEEGVRNVENSVEHLTENLPSSSFTPATADIHSRFSLAGVQEEWARGPTQQSRPDLSYRCPIKSCGKAFSKLGGIFKHLVPAHGYAGVLFRMQHKVPGLMMICETCSWNYADKNAIYKHRHLNTCVSNIRITKEQQEAYENDPNKRPLEEIMDEIDFNVLESVTGENYKPPPGTRKRVTPSHLMTLPADADTTQYIHDNIASDRSPSPAVADADTGTSTNAFQQLGVDFDQLTPETAATLLQLITHSLSTGATLPSVNDISPEKSLSTGNSENLRNTNICPAWGCKRKFTAFTHGGKSNISSLWIHMQNAHRNAFVVFRRMKRRGFDRYCDKCQFWLKGAEWYNHKNNRRYQTEGARPEGTYCDVYQKLAEGMEKHENPLFLVDIKMCIENYDCIVDNAAELIAQQSIMEDPSTEITEITDPDEFADVDSSPVHAIAEFNSSRTESPLPMPVSITGNGQTNMVCPIKSCRKQVVKPETQSHACWKNLFTHIKANHKNAYVLFRRLERENTKKRCNDCLFWFVNYRDYGAHNQRTGTSRDGGPRISYCQQYQRMALHDCKVKSIHELPSYEQLDFRVLEDVYKCKIPFDMDETSSSPAVDSPLNPELSIVEDDVENINTDNASSTVVAPFGKDLMETEVNPSHKPHEGQYLCPVRNCCQLIKTMKGVLGHMRIKHKREYIIFRRTKMALAHRKCEKCQFWFTSAKTYHQHKSQLPHQLPGENKGSECDAYIRIAGTFTPYELADHSNFVTALFEYYVTSTYQDKPHSRRKTNESYLDKITAALSTTFSPSPVSGLSGLSGLSLLEGFGNGLGNDLQNGSSPVPTKTEKEPDPETIIECPINDCPIQLKYQNLDYHISRRHQECFWHFKRSEFEAFKFRCEGCKFGYFSEKYFNKDHGDCSNNSEEKHRENMAPIDFEKGRDRWTRHLKIVDCPVNTMLNGEQKSPLQPLRGKSQDVANLSSKQDELERYDSISDVKAHCPDKNCIYVAPLRTLTTHASEKHPKLNVQFRTSKSDYFDQRCDACGFFFYSRSAIYNHKSTKKCEYYASERIKYDKWCEEVGPQGKVMIQEQIRESIKFNHGIKRKSAQDYLGDMKRSKFELDQDLTSTVDESGNPPEPRDCPYCLSKCLAGTFTGLCAHIRGSHPDRYIEFRTNRWPTTTHICKRCKFGTELPIEAWRRQHTSKICNDNIASFKKYDTSRLTIEEPTRGDENPCPVCNQETLGVKGLVTHMRFSHPDQYLKWRIVPNPVMGFQCSICGFCYSTDNELHNHQRKDGACKRNIDQLTYGLESTSSKNNTPSSTPKQTPKSLGSSTPIQIQKPLSPALNNSNGSTSSPDKSSQQSQSAEETSEELLTSPVSAKDSKSPAEYHCKICQNGVSFPTFGLLNVHMKNDHERHYIHFRITKTDQISIRCSICQFCFPAQNHYERHLNKNTSKVWKMMPMILTEIKENRY</sequence>
<evidence type="ECO:0000256" key="7">
    <source>
        <dbReference type="PROSITE-ProRule" id="PRU00042"/>
    </source>
</evidence>
<evidence type="ECO:0000256" key="4">
    <source>
        <dbReference type="ARBA" id="ARBA00022771"/>
    </source>
</evidence>
<keyword evidence="5" id="KW-0862">Zinc</keyword>
<dbReference type="PANTHER" id="PTHR24406">
    <property type="entry name" value="TRANSCRIPTIONAL REPRESSOR CTCFL-RELATED"/>
    <property type="match status" value="1"/>
</dbReference>
<feature type="region of interest" description="Disordered" evidence="8">
    <location>
        <begin position="1"/>
        <end position="72"/>
    </location>
</feature>
<evidence type="ECO:0000256" key="1">
    <source>
        <dbReference type="ARBA" id="ARBA00004123"/>
    </source>
</evidence>
<evidence type="ECO:0000256" key="6">
    <source>
        <dbReference type="ARBA" id="ARBA00023242"/>
    </source>
</evidence>
<evidence type="ECO:0000259" key="9">
    <source>
        <dbReference type="PROSITE" id="PS50157"/>
    </source>
</evidence>
<comment type="subcellular location">
    <subcellularLocation>
        <location evidence="1">Nucleus</location>
    </subcellularLocation>
</comment>
<feature type="domain" description="C2H2-type" evidence="9">
    <location>
        <begin position="410"/>
        <end position="435"/>
    </location>
</feature>
<reference evidence="10 11" key="1">
    <citation type="submission" date="2021-04" db="EMBL/GenBank/DDBJ databases">
        <authorList>
            <person name="Bliznina A."/>
        </authorList>
    </citation>
    <scope>NUCLEOTIDE SEQUENCE [LARGE SCALE GENOMIC DNA]</scope>
</reference>
<feature type="domain" description="C2H2-type" evidence="9">
    <location>
        <begin position="1602"/>
        <end position="1629"/>
    </location>
</feature>
<feature type="compositionally biased region" description="Polar residues" evidence="8">
    <location>
        <begin position="1654"/>
        <end position="1666"/>
    </location>
</feature>
<keyword evidence="4 7" id="KW-0863">Zinc-finger</keyword>
<organism evidence="10 11">
    <name type="scientific">Oikopleura dioica</name>
    <name type="common">Tunicate</name>
    <dbReference type="NCBI Taxonomy" id="34765"/>
    <lineage>
        <taxon>Eukaryota</taxon>
        <taxon>Metazoa</taxon>
        <taxon>Chordata</taxon>
        <taxon>Tunicata</taxon>
        <taxon>Appendicularia</taxon>
        <taxon>Copelata</taxon>
        <taxon>Oikopleuridae</taxon>
        <taxon>Oikopleura</taxon>
    </lineage>
</organism>
<gene>
    <name evidence="10" type="ORF">OKIOD_LOCUS11291</name>
</gene>
<feature type="compositionally biased region" description="Polar residues" evidence="8">
    <location>
        <begin position="22"/>
        <end position="35"/>
    </location>
</feature>
<dbReference type="Proteomes" id="UP001158576">
    <property type="component" value="Chromosome 1"/>
</dbReference>
<feature type="compositionally biased region" description="Low complexity" evidence="8">
    <location>
        <begin position="1681"/>
        <end position="1705"/>
    </location>
</feature>
<keyword evidence="3" id="KW-0677">Repeat</keyword>
<keyword evidence="6" id="KW-0539">Nucleus</keyword>
<keyword evidence="2" id="KW-0479">Metal-binding</keyword>
<feature type="region of interest" description="Disordered" evidence="8">
    <location>
        <begin position="1638"/>
        <end position="1711"/>
    </location>
</feature>
<feature type="domain" description="C2H2-type" evidence="9">
    <location>
        <begin position="317"/>
        <end position="345"/>
    </location>
</feature>
<evidence type="ECO:0000313" key="11">
    <source>
        <dbReference type="Proteomes" id="UP001158576"/>
    </source>
</evidence>
<dbReference type="SMART" id="SM00355">
    <property type="entry name" value="ZnF_C2H2"/>
    <property type="match status" value="17"/>
</dbReference>
<dbReference type="PROSITE" id="PS00028">
    <property type="entry name" value="ZINC_FINGER_C2H2_1"/>
    <property type="match status" value="4"/>
</dbReference>
<dbReference type="InterPro" id="IPR050888">
    <property type="entry name" value="ZnF_C2H2-type_TF"/>
</dbReference>
<feature type="compositionally biased region" description="Low complexity" evidence="8">
    <location>
        <begin position="1640"/>
        <end position="1653"/>
    </location>
</feature>
<evidence type="ECO:0000256" key="8">
    <source>
        <dbReference type="SAM" id="MobiDB-lite"/>
    </source>
</evidence>
<feature type="compositionally biased region" description="Low complexity" evidence="8">
    <location>
        <begin position="53"/>
        <end position="69"/>
    </location>
</feature>
<proteinExistence type="predicted"/>
<dbReference type="PROSITE" id="PS50157">
    <property type="entry name" value="ZINC_FINGER_C2H2_2"/>
    <property type="match status" value="3"/>
</dbReference>
<evidence type="ECO:0000256" key="3">
    <source>
        <dbReference type="ARBA" id="ARBA00022737"/>
    </source>
</evidence>
<dbReference type="EMBL" id="OU015566">
    <property type="protein sequence ID" value="CAG5105868.1"/>
    <property type="molecule type" value="Genomic_DNA"/>
</dbReference>
<evidence type="ECO:0000256" key="2">
    <source>
        <dbReference type="ARBA" id="ARBA00022723"/>
    </source>
</evidence>
<evidence type="ECO:0000313" key="10">
    <source>
        <dbReference type="EMBL" id="CAG5105868.1"/>
    </source>
</evidence>
<name>A0ABN7SXR1_OIKDI</name>
<protein>
    <submittedName>
        <fullName evidence="10">Oidioi.mRNA.OKI2018_I69.chr1.g2526.t2.cds</fullName>
    </submittedName>
</protein>
<keyword evidence="11" id="KW-1185">Reference proteome</keyword>
<dbReference type="Gene3D" id="3.30.160.60">
    <property type="entry name" value="Classic Zinc Finger"/>
    <property type="match status" value="2"/>
</dbReference>
<dbReference type="InterPro" id="IPR013087">
    <property type="entry name" value="Znf_C2H2_type"/>
</dbReference>